<evidence type="ECO:0000256" key="1">
    <source>
        <dbReference type="ARBA" id="ARBA00004162"/>
    </source>
</evidence>
<dbReference type="SUPFAM" id="SSF103088">
    <property type="entry name" value="OmpA-like"/>
    <property type="match status" value="1"/>
</dbReference>
<dbReference type="PANTHER" id="PTHR30329">
    <property type="entry name" value="STATOR ELEMENT OF FLAGELLAR MOTOR COMPLEX"/>
    <property type="match status" value="1"/>
</dbReference>
<dbReference type="RefSeq" id="WP_167110621.1">
    <property type="nucleotide sequence ID" value="NZ_JAAQTO010000004.1"/>
</dbReference>
<evidence type="ECO:0000256" key="2">
    <source>
        <dbReference type="ARBA" id="ARBA00008914"/>
    </source>
</evidence>
<evidence type="ECO:0000256" key="5">
    <source>
        <dbReference type="ARBA" id="ARBA00022989"/>
    </source>
</evidence>
<dbReference type="PANTHER" id="PTHR30329:SF21">
    <property type="entry name" value="LIPOPROTEIN YIAD-RELATED"/>
    <property type="match status" value="1"/>
</dbReference>
<keyword evidence="11" id="KW-1185">Reference proteome</keyword>
<dbReference type="InterPro" id="IPR006665">
    <property type="entry name" value="OmpA-like"/>
</dbReference>
<feature type="domain" description="OmpA-like" evidence="9">
    <location>
        <begin position="105"/>
        <end position="225"/>
    </location>
</feature>
<evidence type="ECO:0000256" key="6">
    <source>
        <dbReference type="ARBA" id="ARBA00023136"/>
    </source>
</evidence>
<dbReference type="EMBL" id="JAAQTO010000004">
    <property type="protein sequence ID" value="NIC04262.1"/>
    <property type="molecule type" value="Genomic_DNA"/>
</dbReference>
<dbReference type="InterPro" id="IPR025713">
    <property type="entry name" value="MotB-like_N_dom"/>
</dbReference>
<proteinExistence type="inferred from homology"/>
<protein>
    <submittedName>
        <fullName evidence="10">OmpA family protein</fullName>
    </submittedName>
</protein>
<evidence type="ECO:0000313" key="11">
    <source>
        <dbReference type="Proteomes" id="UP001318321"/>
    </source>
</evidence>
<evidence type="ECO:0000256" key="4">
    <source>
        <dbReference type="ARBA" id="ARBA00022692"/>
    </source>
</evidence>
<keyword evidence="4 8" id="KW-0812">Transmembrane</keyword>
<dbReference type="CDD" id="cd07185">
    <property type="entry name" value="OmpA_C-like"/>
    <property type="match status" value="1"/>
</dbReference>
<feature type="transmembrane region" description="Helical" evidence="8">
    <location>
        <begin position="24"/>
        <end position="45"/>
    </location>
</feature>
<dbReference type="InterPro" id="IPR050330">
    <property type="entry name" value="Bact_OuterMem_StrucFunc"/>
</dbReference>
<sequence>MLDRSTRDVLHPPIIDGGEGEGWLVSYLDVLTLLITLFVLLLSLAGNGAAIKGSRHGGETSALVTPQAQAAARMVAGTGLEPRHDGLQPRFPGLDIEGVSVTEGQQGITLRIDDNLLFDSGQAILTGQGREVLSRLREVLASFEGDISVEGHTDSIPIATARFPSNWELSSGRAIAVLRYLSELGLSAERLRAVGYAETRPLSSNETSEGRAANRRVELLLHQEAASNG</sequence>
<keyword evidence="3" id="KW-1003">Cell membrane</keyword>
<evidence type="ECO:0000256" key="7">
    <source>
        <dbReference type="PROSITE-ProRule" id="PRU00473"/>
    </source>
</evidence>
<reference evidence="10 11" key="1">
    <citation type="submission" date="2020-03" db="EMBL/GenBank/DDBJ databases">
        <title>Identification of Halomonas strains.</title>
        <authorList>
            <person name="Xiao Z."/>
            <person name="Dong F."/>
            <person name="Wang Z."/>
            <person name="Zhao J.-Y."/>
        </authorList>
    </citation>
    <scope>NUCLEOTIDE SEQUENCE [LARGE SCALE GENOMIC DNA]</scope>
    <source>
        <strain evidence="10 11">DX6</strain>
    </source>
</reference>
<keyword evidence="6 7" id="KW-0472">Membrane</keyword>
<dbReference type="PROSITE" id="PS51123">
    <property type="entry name" value="OMPA_2"/>
    <property type="match status" value="1"/>
</dbReference>
<evidence type="ECO:0000256" key="8">
    <source>
        <dbReference type="SAM" id="Phobius"/>
    </source>
</evidence>
<evidence type="ECO:0000313" key="10">
    <source>
        <dbReference type="EMBL" id="NIC04262.1"/>
    </source>
</evidence>
<dbReference type="Proteomes" id="UP001318321">
    <property type="component" value="Unassembled WGS sequence"/>
</dbReference>
<dbReference type="Gene3D" id="3.30.1330.60">
    <property type="entry name" value="OmpA-like domain"/>
    <property type="match status" value="1"/>
</dbReference>
<dbReference type="Pfam" id="PF13677">
    <property type="entry name" value="MotB_plug"/>
    <property type="match status" value="1"/>
</dbReference>
<comment type="subcellular location">
    <subcellularLocation>
        <location evidence="1">Cell membrane</location>
        <topology evidence="1">Single-pass membrane protein</topology>
    </subcellularLocation>
</comment>
<name>A0ABX0PPU5_9GAMM</name>
<comment type="caution">
    <text evidence="10">The sequence shown here is derived from an EMBL/GenBank/DDBJ whole genome shotgun (WGS) entry which is preliminary data.</text>
</comment>
<evidence type="ECO:0000259" key="9">
    <source>
        <dbReference type="PROSITE" id="PS51123"/>
    </source>
</evidence>
<evidence type="ECO:0000256" key="3">
    <source>
        <dbReference type="ARBA" id="ARBA00022475"/>
    </source>
</evidence>
<gene>
    <name evidence="10" type="ORF">HBJ55_02305</name>
</gene>
<dbReference type="InterPro" id="IPR036737">
    <property type="entry name" value="OmpA-like_sf"/>
</dbReference>
<organism evidence="10 11">
    <name type="scientific">Billgrantia bachuensis</name>
    <dbReference type="NCBI Taxonomy" id="2717286"/>
    <lineage>
        <taxon>Bacteria</taxon>
        <taxon>Pseudomonadati</taxon>
        <taxon>Pseudomonadota</taxon>
        <taxon>Gammaproteobacteria</taxon>
        <taxon>Oceanospirillales</taxon>
        <taxon>Halomonadaceae</taxon>
        <taxon>Billgrantia</taxon>
    </lineage>
</organism>
<comment type="similarity">
    <text evidence="2">Belongs to the MotB family.</text>
</comment>
<dbReference type="Pfam" id="PF00691">
    <property type="entry name" value="OmpA"/>
    <property type="match status" value="1"/>
</dbReference>
<accession>A0ABX0PPU5</accession>
<keyword evidence="5 8" id="KW-1133">Transmembrane helix</keyword>